<organism evidence="10">
    <name type="scientific">Edaphobacter paludis</name>
    <dbReference type="NCBI Taxonomy" id="3035702"/>
    <lineage>
        <taxon>Bacteria</taxon>
        <taxon>Pseudomonadati</taxon>
        <taxon>Acidobacteriota</taxon>
        <taxon>Terriglobia</taxon>
        <taxon>Terriglobales</taxon>
        <taxon>Acidobacteriaceae</taxon>
        <taxon>Edaphobacter</taxon>
    </lineage>
</organism>
<feature type="coiled-coil region" evidence="7">
    <location>
        <begin position="321"/>
        <end position="352"/>
    </location>
</feature>
<dbReference type="GO" id="GO:0006265">
    <property type="term" value="P:DNA topological change"/>
    <property type="evidence" value="ECO:0007669"/>
    <property type="project" value="InterPro"/>
</dbReference>
<comment type="catalytic activity">
    <reaction evidence="1">
        <text>ATP-independent breakage of single-stranded DNA, followed by passage and rejoining.</text>
        <dbReference type="EC" id="5.6.2.1"/>
    </reaction>
</comment>
<dbReference type="PROSITE" id="PS52038">
    <property type="entry name" value="TOPO_IB_2"/>
    <property type="match status" value="1"/>
</dbReference>
<dbReference type="PRINTS" id="PR00416">
    <property type="entry name" value="EUTPISMRASEI"/>
</dbReference>
<evidence type="ECO:0000256" key="7">
    <source>
        <dbReference type="SAM" id="Coils"/>
    </source>
</evidence>
<dbReference type="Gene3D" id="3.30.66.10">
    <property type="entry name" value="DNA topoisomerase I domain"/>
    <property type="match status" value="1"/>
</dbReference>
<dbReference type="GO" id="GO:0003917">
    <property type="term" value="F:DNA topoisomerase type I (single strand cut, ATP-independent) activity"/>
    <property type="evidence" value="ECO:0007669"/>
    <property type="project" value="UniProtKB-EC"/>
</dbReference>
<accession>A0AAU7CVY9</accession>
<dbReference type="EC" id="5.6.2.1" evidence="3"/>
<dbReference type="SUPFAM" id="SSF55869">
    <property type="entry name" value="DNA topoisomerase I domain"/>
    <property type="match status" value="1"/>
</dbReference>
<dbReference type="AlphaFoldDB" id="A0AAU7CVY9"/>
<evidence type="ECO:0000259" key="8">
    <source>
        <dbReference type="Pfam" id="PF01028"/>
    </source>
</evidence>
<dbReference type="InterPro" id="IPR035447">
    <property type="entry name" value="DNA_topo_I_N_sf"/>
</dbReference>
<dbReference type="GO" id="GO:0003677">
    <property type="term" value="F:DNA binding"/>
    <property type="evidence" value="ECO:0007669"/>
    <property type="project" value="UniProtKB-KW"/>
</dbReference>
<dbReference type="InterPro" id="IPR013500">
    <property type="entry name" value="TopoI_cat_euk"/>
</dbReference>
<proteinExistence type="inferred from homology"/>
<dbReference type="Pfam" id="PF01028">
    <property type="entry name" value="Topoisom_I"/>
    <property type="match status" value="1"/>
</dbReference>
<dbReference type="RefSeq" id="WP_348267172.1">
    <property type="nucleotide sequence ID" value="NZ_CP121194.1"/>
</dbReference>
<dbReference type="InterPro" id="IPR014711">
    <property type="entry name" value="TopoI_cat_a-hlx-sub_euk"/>
</dbReference>
<evidence type="ECO:0000256" key="4">
    <source>
        <dbReference type="ARBA" id="ARBA00023029"/>
    </source>
</evidence>
<dbReference type="InterPro" id="IPR001631">
    <property type="entry name" value="TopoI"/>
</dbReference>
<dbReference type="Gene3D" id="1.10.132.120">
    <property type="match status" value="1"/>
</dbReference>
<gene>
    <name evidence="10" type="ORF">P4G45_14390</name>
    <name evidence="11" type="ORF">P8936_15345</name>
</gene>
<evidence type="ECO:0000313" key="11">
    <source>
        <dbReference type="EMBL" id="XBH13050.1"/>
    </source>
</evidence>
<dbReference type="InterPro" id="IPR011010">
    <property type="entry name" value="DNA_brk_join_enz"/>
</dbReference>
<feature type="domain" description="DNA topoisomerase IB N-terminal" evidence="9">
    <location>
        <begin position="41"/>
        <end position="89"/>
    </location>
</feature>
<keyword evidence="6" id="KW-0413">Isomerase</keyword>
<evidence type="ECO:0000256" key="3">
    <source>
        <dbReference type="ARBA" id="ARBA00012891"/>
    </source>
</evidence>
<dbReference type="EMBL" id="CP121195">
    <property type="protein sequence ID" value="XBH13050.1"/>
    <property type="molecule type" value="Genomic_DNA"/>
</dbReference>
<reference evidence="10" key="1">
    <citation type="submission" date="2023-03" db="EMBL/GenBank/DDBJ databases">
        <title>Edaphobacter sp.</title>
        <authorList>
            <person name="Huber K.J."/>
            <person name="Papendorf J."/>
            <person name="Pilke C."/>
            <person name="Bunk B."/>
            <person name="Sproeer C."/>
            <person name="Pester M."/>
        </authorList>
    </citation>
    <scope>NUCLEOTIDE SEQUENCE</scope>
    <source>
        <strain evidence="10">DSM 109919</strain>
        <strain evidence="11">DSM 109920</strain>
    </source>
</reference>
<evidence type="ECO:0000313" key="10">
    <source>
        <dbReference type="EMBL" id="XBH09664.1"/>
    </source>
</evidence>
<feature type="domain" description="DNA topoisomerase I catalytic core eukaryotic-type" evidence="8">
    <location>
        <begin position="102"/>
        <end position="330"/>
    </location>
</feature>
<evidence type="ECO:0000256" key="2">
    <source>
        <dbReference type="ARBA" id="ARBA00006645"/>
    </source>
</evidence>
<dbReference type="Gene3D" id="3.90.15.10">
    <property type="entry name" value="Topoisomerase I, Chain A, domain 3"/>
    <property type="match status" value="1"/>
</dbReference>
<comment type="similarity">
    <text evidence="2">Belongs to the type IB topoisomerase family.</text>
</comment>
<sequence length="359" mass="40545">MTRRKQILEIVTDPAESAKAAGLRYVSDAKPGIQRKRAGKGFRYIDSDGKPVRDKETLARIKSLVIPPAWTGVWICPNPKGHLQVTGRDAKGRKQSRYHPRWREVRDETKYERMILFGTALPGIRERVEQDLAMPGLPRPKILATIVRLMETTLIRVGNEEYARQNKSYGLTTMRNKHVEVDGGTVTFSFQGKSGVKHTIDITDRRIARIVERCQDIPGYELFQYVDRDGTYHSVDSADVNEYLREISSQEFTAKDFRTWAGSVLACAALREVAGFDSETEAKRNVAQAIKQVAARLGNTPSVCRKCYVHPAVLECYMNGVMEAVKRVQEQEVDAEEALRAEEARLLKLLQQRVALAVA</sequence>
<name>A0AAU7CVY9_9BACT</name>
<evidence type="ECO:0000256" key="6">
    <source>
        <dbReference type="ARBA" id="ARBA00023235"/>
    </source>
</evidence>
<dbReference type="KEGG" id="epl:P4G45_14390"/>
<dbReference type="InterPro" id="IPR049331">
    <property type="entry name" value="Top1B_N_bact"/>
</dbReference>
<dbReference type="SUPFAM" id="SSF56349">
    <property type="entry name" value="DNA breaking-rejoining enzymes"/>
    <property type="match status" value="1"/>
</dbReference>
<evidence type="ECO:0000259" key="9">
    <source>
        <dbReference type="Pfam" id="PF21338"/>
    </source>
</evidence>
<dbReference type="CDD" id="cd00659">
    <property type="entry name" value="Topo_IB_C"/>
    <property type="match status" value="1"/>
</dbReference>
<keyword evidence="4" id="KW-0799">Topoisomerase</keyword>
<accession>A0AAU7D6S4</accession>
<evidence type="ECO:0000256" key="5">
    <source>
        <dbReference type="ARBA" id="ARBA00023125"/>
    </source>
</evidence>
<keyword evidence="5" id="KW-0238">DNA-binding</keyword>
<protein>
    <recommendedName>
        <fullName evidence="3">DNA topoisomerase</fullName>
        <ecNumber evidence="3">5.6.2.1</ecNumber>
    </recommendedName>
</protein>
<keyword evidence="7" id="KW-0175">Coiled coil</keyword>
<dbReference type="EMBL" id="CP121194">
    <property type="protein sequence ID" value="XBH09664.1"/>
    <property type="molecule type" value="Genomic_DNA"/>
</dbReference>
<dbReference type="Pfam" id="PF21338">
    <property type="entry name" value="Top1B_N_bact"/>
    <property type="match status" value="1"/>
</dbReference>
<evidence type="ECO:0000256" key="1">
    <source>
        <dbReference type="ARBA" id="ARBA00000213"/>
    </source>
</evidence>